<reference evidence="2" key="1">
    <citation type="submission" date="2019-12" db="EMBL/GenBank/DDBJ databases">
        <title>Genome sequence of Babesia ovis.</title>
        <authorList>
            <person name="Yamagishi J."/>
            <person name="Sevinc F."/>
            <person name="Xuan X."/>
        </authorList>
    </citation>
    <scope>NUCLEOTIDE SEQUENCE</scope>
    <source>
        <strain evidence="2">Selcuk</strain>
    </source>
</reference>
<name>A0A9W5TEE7_BABOV</name>
<accession>A0A9W5TEE7</accession>
<comment type="caution">
    <text evidence="2">The sequence shown here is derived from an EMBL/GenBank/DDBJ whole genome shotgun (WGS) entry which is preliminary data.</text>
</comment>
<dbReference type="Proteomes" id="UP001057455">
    <property type="component" value="Unassembled WGS sequence"/>
</dbReference>
<feature type="domain" description="ATPase AAA-type core" evidence="1">
    <location>
        <begin position="331"/>
        <end position="415"/>
    </location>
</feature>
<dbReference type="SUPFAM" id="SSF52540">
    <property type="entry name" value="P-loop containing nucleoside triphosphate hydrolases"/>
    <property type="match status" value="1"/>
</dbReference>
<dbReference type="OrthoDB" id="361067at2759"/>
<sequence>MGTFVAIEGAKGNICAGDAAKFLVDAVEELVAQLIDKKVAILILDDFDIWAPIKRIEPSLEQEKVDNFEGHSKSLRSKEPVHQPTHRTLWEKFKTSVVAHKGVDDKVTKIKLSWVYQVLYLFRHSLGNRLDDDGLRLICIALYGNPGATQSFFDDIFEATYKQGEFYQKVDQLNLPFVIPQSGTDIGYNGDNIEAIGRYIDTTLLDNLNRTVRVNPLYRSATAVVVNNDVLHVPFDVKCGHITLPKITVICGEKQSGKTTLLNAISKAWIQGEAVCIANTLKSHHCKTHLSGPDIDNTAEGRTYGQPFDEYNTGDKIKKPEFGIYKDSRNRSLYKLEYYNIFSQYVGCGESYIRHTFHKARNNKPALIILDQLELLFGDTSHCVEDWYGLETISRTLINELDALDDGVAFIAATGGSLMPGDLPRVITNLNNTTVVLTK</sequence>
<organism evidence="2 3">
    <name type="scientific">Babesia ovis</name>
    <dbReference type="NCBI Taxonomy" id="5869"/>
    <lineage>
        <taxon>Eukaryota</taxon>
        <taxon>Sar</taxon>
        <taxon>Alveolata</taxon>
        <taxon>Apicomplexa</taxon>
        <taxon>Aconoidasida</taxon>
        <taxon>Piroplasmida</taxon>
        <taxon>Babesiidae</taxon>
        <taxon>Babesia</taxon>
    </lineage>
</organism>
<dbReference type="Gene3D" id="3.40.50.300">
    <property type="entry name" value="P-loop containing nucleotide triphosphate hydrolases"/>
    <property type="match status" value="1"/>
</dbReference>
<dbReference type="Pfam" id="PF00004">
    <property type="entry name" value="AAA"/>
    <property type="match status" value="1"/>
</dbReference>
<evidence type="ECO:0000313" key="2">
    <source>
        <dbReference type="EMBL" id="GFE54564.1"/>
    </source>
</evidence>
<dbReference type="InterPro" id="IPR003959">
    <property type="entry name" value="ATPase_AAA_core"/>
</dbReference>
<keyword evidence="3" id="KW-1185">Reference proteome</keyword>
<dbReference type="AlphaFoldDB" id="A0A9W5TEE7"/>
<dbReference type="EMBL" id="BLIY01000016">
    <property type="protein sequence ID" value="GFE54564.1"/>
    <property type="molecule type" value="Genomic_DNA"/>
</dbReference>
<dbReference type="GO" id="GO:0005524">
    <property type="term" value="F:ATP binding"/>
    <property type="evidence" value="ECO:0007669"/>
    <property type="project" value="InterPro"/>
</dbReference>
<dbReference type="InterPro" id="IPR027417">
    <property type="entry name" value="P-loop_NTPase"/>
</dbReference>
<protein>
    <submittedName>
        <fullName evidence="2">Spermatogenesis-associated protein, putative</fullName>
    </submittedName>
</protein>
<evidence type="ECO:0000313" key="3">
    <source>
        <dbReference type="Proteomes" id="UP001057455"/>
    </source>
</evidence>
<dbReference type="GO" id="GO:0016887">
    <property type="term" value="F:ATP hydrolysis activity"/>
    <property type="evidence" value="ECO:0007669"/>
    <property type="project" value="InterPro"/>
</dbReference>
<proteinExistence type="predicted"/>
<gene>
    <name evidence="2" type="ORF">BaOVIS_019680</name>
</gene>
<evidence type="ECO:0000259" key="1">
    <source>
        <dbReference type="Pfam" id="PF00004"/>
    </source>
</evidence>